<gene>
    <name evidence="1" type="ORF">S06H3_49376</name>
</gene>
<protein>
    <submittedName>
        <fullName evidence="1">Uncharacterized protein</fullName>
    </submittedName>
</protein>
<comment type="caution">
    <text evidence="1">The sequence shown here is derived from an EMBL/GenBank/DDBJ whole genome shotgun (WGS) entry which is preliminary data.</text>
</comment>
<sequence length="44" mass="5287">MTMDRTENSRSRDEKYTFDEGIDEEDILADEYIKKPYDPTKIQV</sequence>
<dbReference type="EMBL" id="BARV01031176">
    <property type="protein sequence ID" value="GAI34741.1"/>
    <property type="molecule type" value="Genomic_DNA"/>
</dbReference>
<accession>X1NWZ4</accession>
<proteinExistence type="predicted"/>
<reference evidence="1" key="1">
    <citation type="journal article" date="2014" name="Front. Microbiol.">
        <title>High frequency of phylogenetically diverse reductive dehalogenase-homologous genes in deep subseafloor sedimentary metagenomes.</title>
        <authorList>
            <person name="Kawai M."/>
            <person name="Futagami T."/>
            <person name="Toyoda A."/>
            <person name="Takaki Y."/>
            <person name="Nishi S."/>
            <person name="Hori S."/>
            <person name="Arai W."/>
            <person name="Tsubouchi T."/>
            <person name="Morono Y."/>
            <person name="Uchiyama I."/>
            <person name="Ito T."/>
            <person name="Fujiyama A."/>
            <person name="Inagaki F."/>
            <person name="Takami H."/>
        </authorList>
    </citation>
    <scope>NUCLEOTIDE SEQUENCE</scope>
    <source>
        <strain evidence="1">Expedition CK06-06</strain>
    </source>
</reference>
<name>X1NWZ4_9ZZZZ</name>
<evidence type="ECO:0000313" key="1">
    <source>
        <dbReference type="EMBL" id="GAI34741.1"/>
    </source>
</evidence>
<feature type="non-terminal residue" evidence="1">
    <location>
        <position position="44"/>
    </location>
</feature>
<dbReference type="AlphaFoldDB" id="X1NWZ4"/>
<organism evidence="1">
    <name type="scientific">marine sediment metagenome</name>
    <dbReference type="NCBI Taxonomy" id="412755"/>
    <lineage>
        <taxon>unclassified sequences</taxon>
        <taxon>metagenomes</taxon>
        <taxon>ecological metagenomes</taxon>
    </lineage>
</organism>